<dbReference type="PROSITE" id="PS50095">
    <property type="entry name" value="PLAT"/>
    <property type="match status" value="1"/>
</dbReference>
<dbReference type="PANTHER" id="PTHR45901">
    <property type="entry name" value="PROTEIN CBG12474"/>
    <property type="match status" value="1"/>
</dbReference>
<dbReference type="EMBL" id="BFAA01007482">
    <property type="protein sequence ID" value="GCB60295.1"/>
    <property type="molecule type" value="Genomic_DNA"/>
</dbReference>
<gene>
    <name evidence="3" type="ORF">scyTo_0014141</name>
</gene>
<dbReference type="OMA" id="NGFINDM"/>
<accession>A0A401NHE4</accession>
<organism evidence="3 4">
    <name type="scientific">Scyliorhinus torazame</name>
    <name type="common">Cloudy catshark</name>
    <name type="synonym">Catulus torazame</name>
    <dbReference type="NCBI Taxonomy" id="75743"/>
    <lineage>
        <taxon>Eukaryota</taxon>
        <taxon>Metazoa</taxon>
        <taxon>Chordata</taxon>
        <taxon>Craniata</taxon>
        <taxon>Vertebrata</taxon>
        <taxon>Chondrichthyes</taxon>
        <taxon>Elasmobranchii</taxon>
        <taxon>Galeomorphii</taxon>
        <taxon>Galeoidea</taxon>
        <taxon>Carcharhiniformes</taxon>
        <taxon>Scyliorhinidae</taxon>
        <taxon>Scyliorhinus</taxon>
    </lineage>
</organism>
<comment type="caution">
    <text evidence="1">Lacks conserved residue(s) required for the propagation of feature annotation.</text>
</comment>
<evidence type="ECO:0000259" key="2">
    <source>
        <dbReference type="PROSITE" id="PS50095"/>
    </source>
</evidence>
<dbReference type="InterPro" id="IPR036392">
    <property type="entry name" value="PLAT/LH2_dom_sf"/>
</dbReference>
<dbReference type="Pfam" id="PF01477">
    <property type="entry name" value="PLAT"/>
    <property type="match status" value="1"/>
</dbReference>
<keyword evidence="4" id="KW-1185">Reference proteome</keyword>
<dbReference type="STRING" id="75743.A0A401NHE4"/>
<feature type="domain" description="PLAT" evidence="2">
    <location>
        <begin position="190"/>
        <end position="308"/>
    </location>
</feature>
<dbReference type="PANTHER" id="PTHR45901:SF3">
    <property type="entry name" value="LIPOXYGENASE HOMOLOGY DOMAIN-CONTAINING PROTEIN 1"/>
    <property type="match status" value="1"/>
</dbReference>
<dbReference type="Gene3D" id="2.40.180.10">
    <property type="entry name" value="Catalase core domain"/>
    <property type="match status" value="1"/>
</dbReference>
<name>A0A401NHE4_SCYTO</name>
<proteinExistence type="predicted"/>
<comment type="caution">
    <text evidence="3">The sequence shown here is derived from an EMBL/GenBank/DDBJ whole genome shotgun (WGS) entry which is preliminary data.</text>
</comment>
<dbReference type="InterPro" id="IPR001024">
    <property type="entry name" value="PLAT/LH2_dom"/>
</dbReference>
<dbReference type="OrthoDB" id="19174at2759"/>
<sequence>MSFIWMRKYYIDIQRKEDGFDLSGIDRSEQLYPNLKPLPILCVGRLHDRSLKHYFNDPNIKTMLQMTFGKTVEEQEKKMQLNYNREMTIERIIKKKMSTFSFSNFDSGDTFNLEKLKTGKGNRIHHFPNVLRRVPPPHVSRSEVLRLISSASKVIVATEIIPQSANKKHRSKAGMKLQAEKPSEIEPEWTEYEVTIHTGSCLSSDSKPDFLISFYGEEAIVEDIPLCNSLPNCIPFQKGQTDVFQVKIPNIGKLQHIIIGHDGEEPGCGWYLKDIMIKNCSNSVTCVFHCNTWLSSQAYDTLTFQKFMPYLEQGLHDRENDLDDCESFGVKGNGFINDMFGSYAVIPWAFWIGLSSHWQICSSVVSTSNDVGVLLV</sequence>
<evidence type="ECO:0000313" key="4">
    <source>
        <dbReference type="Proteomes" id="UP000288216"/>
    </source>
</evidence>
<evidence type="ECO:0000256" key="1">
    <source>
        <dbReference type="PROSITE-ProRule" id="PRU00152"/>
    </source>
</evidence>
<dbReference type="SUPFAM" id="SSF49723">
    <property type="entry name" value="Lipase/lipooxygenase domain (PLAT/LH2 domain)"/>
    <property type="match status" value="1"/>
</dbReference>
<protein>
    <recommendedName>
        <fullName evidence="2">PLAT domain-containing protein</fullName>
    </recommendedName>
</protein>
<reference evidence="3 4" key="1">
    <citation type="journal article" date="2018" name="Nat. Ecol. Evol.">
        <title>Shark genomes provide insights into elasmobranch evolution and the origin of vertebrates.</title>
        <authorList>
            <person name="Hara Y"/>
            <person name="Yamaguchi K"/>
            <person name="Onimaru K"/>
            <person name="Kadota M"/>
            <person name="Koyanagi M"/>
            <person name="Keeley SD"/>
            <person name="Tatsumi K"/>
            <person name="Tanaka K"/>
            <person name="Motone F"/>
            <person name="Kageyama Y"/>
            <person name="Nozu R"/>
            <person name="Adachi N"/>
            <person name="Nishimura O"/>
            <person name="Nakagawa R"/>
            <person name="Tanegashima C"/>
            <person name="Kiyatake I"/>
            <person name="Matsumoto R"/>
            <person name="Murakumo K"/>
            <person name="Nishida K"/>
            <person name="Terakita A"/>
            <person name="Kuratani S"/>
            <person name="Sato K"/>
            <person name="Hyodo S Kuraku.S."/>
        </authorList>
    </citation>
    <scope>NUCLEOTIDE SEQUENCE [LARGE SCALE GENOMIC DNA]</scope>
</reference>
<dbReference type="Proteomes" id="UP000288216">
    <property type="component" value="Unassembled WGS sequence"/>
</dbReference>
<dbReference type="AlphaFoldDB" id="A0A401NHE4"/>
<evidence type="ECO:0000313" key="3">
    <source>
        <dbReference type="EMBL" id="GCB60295.1"/>
    </source>
</evidence>
<dbReference type="InterPro" id="IPR052970">
    <property type="entry name" value="Inner_ear_hair_cell_LOXHD"/>
</dbReference>